<reference evidence="4" key="2">
    <citation type="journal article" date="2023" name="Plants (Basel)">
        <title>Annotation of the Turnera subulata (Passifloraceae) Draft Genome Reveals the S-Locus Evolved after the Divergence of Turneroideae from Passifloroideae in a Stepwise Manner.</title>
        <authorList>
            <person name="Henning P.M."/>
            <person name="Roalson E.H."/>
            <person name="Mir W."/>
            <person name="McCubbin A.G."/>
            <person name="Shore J.S."/>
        </authorList>
    </citation>
    <scope>NUCLEOTIDE SEQUENCE</scope>
    <source>
        <strain evidence="4">F60SS</strain>
    </source>
</reference>
<feature type="compositionally biased region" description="Low complexity" evidence="2">
    <location>
        <begin position="569"/>
        <end position="581"/>
    </location>
</feature>
<dbReference type="PROSITE" id="PS50882">
    <property type="entry name" value="YTH"/>
    <property type="match status" value="1"/>
</dbReference>
<evidence type="ECO:0000313" key="4">
    <source>
        <dbReference type="EMBL" id="KAJ4824628.1"/>
    </source>
</evidence>
<evidence type="ECO:0000313" key="5">
    <source>
        <dbReference type="Proteomes" id="UP001141552"/>
    </source>
</evidence>
<dbReference type="Gene3D" id="3.10.590.10">
    <property type="entry name" value="ph1033 like domains"/>
    <property type="match status" value="1"/>
</dbReference>
<feature type="region of interest" description="Disordered" evidence="2">
    <location>
        <begin position="501"/>
        <end position="532"/>
    </location>
</feature>
<reference evidence="4" key="1">
    <citation type="submission" date="2022-02" db="EMBL/GenBank/DDBJ databases">
        <authorList>
            <person name="Henning P.M."/>
            <person name="McCubbin A.G."/>
            <person name="Shore J.S."/>
        </authorList>
    </citation>
    <scope>NUCLEOTIDE SEQUENCE</scope>
    <source>
        <strain evidence="4">F60SS</strain>
        <tissue evidence="4">Leaves</tissue>
    </source>
</reference>
<feature type="region of interest" description="Disordered" evidence="2">
    <location>
        <begin position="562"/>
        <end position="581"/>
    </location>
</feature>
<feature type="compositionally biased region" description="Low complexity" evidence="2">
    <location>
        <begin position="202"/>
        <end position="214"/>
    </location>
</feature>
<dbReference type="InterPro" id="IPR007275">
    <property type="entry name" value="YTH_domain"/>
</dbReference>
<comment type="similarity">
    <text evidence="1">Belongs to the YTHDF family.</text>
</comment>
<comment type="function">
    <text evidence="1">Specifically recognizes and binds N6-methyladenosine (m6A)-containing RNAs, and regulates mRNA stability. M6A is a modification present at internal sites of mRNAs and some non-coding RNAs and plays a role in mRNA stability and processing.</text>
</comment>
<evidence type="ECO:0000259" key="3">
    <source>
        <dbReference type="PROSITE" id="PS50882"/>
    </source>
</evidence>
<proteinExistence type="inferred from homology"/>
<feature type="compositionally biased region" description="Basic and acidic residues" evidence="2">
    <location>
        <begin position="513"/>
        <end position="532"/>
    </location>
</feature>
<organism evidence="4 5">
    <name type="scientific">Turnera subulata</name>
    <dbReference type="NCBI Taxonomy" id="218843"/>
    <lineage>
        <taxon>Eukaryota</taxon>
        <taxon>Viridiplantae</taxon>
        <taxon>Streptophyta</taxon>
        <taxon>Embryophyta</taxon>
        <taxon>Tracheophyta</taxon>
        <taxon>Spermatophyta</taxon>
        <taxon>Magnoliopsida</taxon>
        <taxon>eudicotyledons</taxon>
        <taxon>Gunneridae</taxon>
        <taxon>Pentapetalae</taxon>
        <taxon>rosids</taxon>
        <taxon>fabids</taxon>
        <taxon>Malpighiales</taxon>
        <taxon>Passifloraceae</taxon>
        <taxon>Turnera</taxon>
    </lineage>
</organism>
<feature type="compositionally biased region" description="Polar residues" evidence="2">
    <location>
        <begin position="501"/>
        <end position="512"/>
    </location>
</feature>
<dbReference type="EMBL" id="JAKUCV010007136">
    <property type="protein sequence ID" value="KAJ4824628.1"/>
    <property type="molecule type" value="Genomic_DNA"/>
</dbReference>
<dbReference type="OrthoDB" id="306690at2759"/>
<protein>
    <recommendedName>
        <fullName evidence="1">YTH domain-containing family protein</fullName>
    </recommendedName>
</protein>
<feature type="region of interest" description="Disordered" evidence="2">
    <location>
        <begin position="182"/>
        <end position="214"/>
    </location>
</feature>
<sequence length="593" mass="63960">MAAAVSSSSDSILTSTASPLLAFAVGFAVLYVSCAPVCNLYICCGLSLAFRLPFVVPLTVAITEAADLLEKLSLDSQTKAAAILEPAKKGMPVDNGSVMYHQGYGYIPYGTYPSPNSAVPSLGHDGQIYGLQNYHYPGPLYQPPSSAGMVYSPNQTIPSQGTGSSNKAENVPLSVGTAIGSDNVMNAGSVNRSDRARPFRPSNQKSSSNLSFSHKSPAGYNSSGYYNPGYGYDAYPSPMTWFDASIFSNGPSKYATGSRLSSPLDTYPAQTTSGFMNLMYPNHRMYGQYGNRASAAFGSFGSNSWTNGRGWEVVDNKYKSRGRGYGNENVDGLSELNRGPRAKGFKNQKELGAVTQAVGQNIIPTEVNVEDDLAQIPDKEQYNKEEFPEDYPDAKFFVIKSYSEDDVHKSIKYNIWSSTPSGNKKLDAAYNQAKENGCPVFLFFSVNASGQFAGLAEMVGPVDFNRSVHYWQQDKWIGCFPVKWHIIKDIPNSSLRHITLENNENKPVTNSRDTQEVSDSKPGDDLTDHKDAGAAIGKNSLQNHPEAALINGEVKLLEENGSGAGVQRNSSNDSKSILSSENGAVSNVVASAC</sequence>
<dbReference type="GO" id="GO:0005737">
    <property type="term" value="C:cytoplasm"/>
    <property type="evidence" value="ECO:0007669"/>
    <property type="project" value="TreeGrafter"/>
</dbReference>
<dbReference type="Pfam" id="PF04146">
    <property type="entry name" value="YTH"/>
    <property type="match status" value="1"/>
</dbReference>
<dbReference type="GO" id="GO:0003729">
    <property type="term" value="F:mRNA binding"/>
    <property type="evidence" value="ECO:0007669"/>
    <property type="project" value="UniProtKB-UniRule"/>
</dbReference>
<keyword evidence="1" id="KW-0694">RNA-binding</keyword>
<comment type="caution">
    <text evidence="4">The sequence shown here is derived from an EMBL/GenBank/DDBJ whole genome shotgun (WGS) entry which is preliminary data.</text>
</comment>
<accession>A0A9Q0F453</accession>
<name>A0A9Q0F453_9ROSI</name>
<keyword evidence="5" id="KW-1185">Reference proteome</keyword>
<evidence type="ECO:0000256" key="2">
    <source>
        <dbReference type="SAM" id="MobiDB-lite"/>
    </source>
</evidence>
<dbReference type="AlphaFoldDB" id="A0A9Q0F453"/>
<dbReference type="GO" id="GO:0061157">
    <property type="term" value="P:mRNA destabilization"/>
    <property type="evidence" value="ECO:0007669"/>
    <property type="project" value="TreeGrafter"/>
</dbReference>
<dbReference type="CDD" id="cd21134">
    <property type="entry name" value="YTH"/>
    <property type="match status" value="1"/>
</dbReference>
<dbReference type="InterPro" id="IPR045168">
    <property type="entry name" value="YTH_prot"/>
</dbReference>
<dbReference type="PANTHER" id="PTHR12357:SF82">
    <property type="entry name" value="YTH DOMAIN-CONTAINING FAMILY PROTEIN"/>
    <property type="match status" value="1"/>
</dbReference>
<dbReference type="GO" id="GO:1990247">
    <property type="term" value="F:N6-methyladenosine-containing RNA reader activity"/>
    <property type="evidence" value="ECO:0007669"/>
    <property type="project" value="UniProtKB-UniRule"/>
</dbReference>
<evidence type="ECO:0000256" key="1">
    <source>
        <dbReference type="RuleBase" id="RU369095"/>
    </source>
</evidence>
<dbReference type="Proteomes" id="UP001141552">
    <property type="component" value="Unassembled WGS sequence"/>
</dbReference>
<feature type="domain" description="YTH" evidence="3">
    <location>
        <begin position="394"/>
        <end position="529"/>
    </location>
</feature>
<dbReference type="PANTHER" id="PTHR12357">
    <property type="entry name" value="YTH YT521-B HOMOLOGY DOMAIN-CONTAINING"/>
    <property type="match status" value="1"/>
</dbReference>
<gene>
    <name evidence="4" type="ORF">Tsubulata_016342</name>
</gene>